<sequence length="233" mass="26098">MFLDPYFNQTDTRVQISKAQASAFAKGIAQDFNPIHDVDAKRFCVPGDLLFALVLSHYGLSQKMQFRFEGMVGEGVELQFPAEVADAFSVRDSRDKSYLQVQRLGEVSHCPEQIESFIRSYVAFSGLNFVHVLVPLMHEHGMMINPDRPLVIYESMAFELNSLDFTQVTLELVKSSLAIDGKRGDVTLEFALKAEGKTVGTGLKTLVMSGLRPLESEHIDAMVAEYESRRLRG</sequence>
<dbReference type="AlphaFoldDB" id="A0A974XLF1"/>
<reference evidence="1 2" key="1">
    <citation type="submission" date="2021-03" db="EMBL/GenBank/DDBJ databases">
        <title>Novel species identification of genus Shewanella.</title>
        <authorList>
            <person name="Liu G."/>
            <person name="Zhang Q."/>
        </authorList>
    </citation>
    <scope>NUCLEOTIDE SEQUENCE [LARGE SCALE GENOMIC DNA]</scope>
    <source>
        <strain evidence="1 2">FJAT-53726</strain>
    </source>
</reference>
<keyword evidence="2" id="KW-1185">Reference proteome</keyword>
<organism evidence="1 2">
    <name type="scientific">Shewanella cyperi</name>
    <dbReference type="NCBI Taxonomy" id="2814292"/>
    <lineage>
        <taxon>Bacteria</taxon>
        <taxon>Pseudomonadati</taxon>
        <taxon>Pseudomonadota</taxon>
        <taxon>Gammaproteobacteria</taxon>
        <taxon>Alteromonadales</taxon>
        <taxon>Shewanellaceae</taxon>
        <taxon>Shewanella</taxon>
    </lineage>
</organism>
<accession>A0A974XLF1</accession>
<proteinExistence type="predicted"/>
<dbReference type="EMBL" id="CP071504">
    <property type="protein sequence ID" value="QSX30544.1"/>
    <property type="molecule type" value="Genomic_DNA"/>
</dbReference>
<dbReference type="Pfam" id="PF12119">
    <property type="entry name" value="DUF3581"/>
    <property type="match status" value="1"/>
</dbReference>
<protein>
    <submittedName>
        <fullName evidence="1">DUF3581 domain-containing protein</fullName>
    </submittedName>
</protein>
<dbReference type="RefSeq" id="WP_207325369.1">
    <property type="nucleotide sequence ID" value="NZ_CP071504.1"/>
</dbReference>
<evidence type="ECO:0000313" key="1">
    <source>
        <dbReference type="EMBL" id="QSX30544.1"/>
    </source>
</evidence>
<name>A0A974XLF1_9GAMM</name>
<gene>
    <name evidence="1" type="ORF">JYB88_02465</name>
</gene>
<dbReference type="KEGG" id="scyp:JYB88_02465"/>
<dbReference type="InterPro" id="IPR021974">
    <property type="entry name" value="DUF3581"/>
</dbReference>
<evidence type="ECO:0000313" key="2">
    <source>
        <dbReference type="Proteomes" id="UP000663281"/>
    </source>
</evidence>
<dbReference type="Proteomes" id="UP000663281">
    <property type="component" value="Chromosome"/>
</dbReference>